<evidence type="ECO:0000256" key="1">
    <source>
        <dbReference type="SAM" id="Phobius"/>
    </source>
</evidence>
<reference evidence="2" key="1">
    <citation type="submission" date="2021-08" db="EMBL/GenBank/DDBJ databases">
        <title>Flavobacterium sp. strain CC-SYL302.</title>
        <authorList>
            <person name="Lin S.-Y."/>
            <person name="Lee T.-H."/>
            <person name="Young C.-C."/>
        </authorList>
    </citation>
    <scope>NUCLEOTIDE SEQUENCE</scope>
    <source>
        <strain evidence="2">CC-SYL302</strain>
    </source>
</reference>
<gene>
    <name evidence="2" type="ORF">K5I29_06945</name>
</gene>
<dbReference type="EMBL" id="CP081495">
    <property type="protein sequence ID" value="UYW00314.1"/>
    <property type="molecule type" value="Genomic_DNA"/>
</dbReference>
<dbReference type="Pfam" id="PF04977">
    <property type="entry name" value="DivIC"/>
    <property type="match status" value="1"/>
</dbReference>
<accession>A0ABY6LVV7</accession>
<protein>
    <submittedName>
        <fullName evidence="2">Septum formation initiator family protein</fullName>
    </submittedName>
</protein>
<dbReference type="InterPro" id="IPR007060">
    <property type="entry name" value="FtsL/DivIC"/>
</dbReference>
<sequence length="108" mass="13092">MKKKFQLLVTKYPKLKSLSNKYIIAIFLFGIWMLFLDNYSVLDHANLNAEIKTLQTNQKYYINEINKDQKQIDELRKSEKLEGYAREKYFMKRPNEDIYIIEFENETP</sequence>
<name>A0ABY6LVV7_9FLAO</name>
<keyword evidence="1" id="KW-1133">Transmembrane helix</keyword>
<organism evidence="2 3">
    <name type="scientific">Flavobacterium agricola</name>
    <dbReference type="NCBI Taxonomy" id="2870839"/>
    <lineage>
        <taxon>Bacteria</taxon>
        <taxon>Pseudomonadati</taxon>
        <taxon>Bacteroidota</taxon>
        <taxon>Flavobacteriia</taxon>
        <taxon>Flavobacteriales</taxon>
        <taxon>Flavobacteriaceae</taxon>
        <taxon>Flavobacterium</taxon>
    </lineage>
</organism>
<keyword evidence="3" id="KW-1185">Reference proteome</keyword>
<dbReference type="Proteomes" id="UP001163328">
    <property type="component" value="Chromosome"/>
</dbReference>
<feature type="transmembrane region" description="Helical" evidence="1">
    <location>
        <begin position="21"/>
        <end position="42"/>
    </location>
</feature>
<proteinExistence type="predicted"/>
<keyword evidence="1" id="KW-0472">Membrane</keyword>
<evidence type="ECO:0000313" key="3">
    <source>
        <dbReference type="Proteomes" id="UP001163328"/>
    </source>
</evidence>
<dbReference type="RefSeq" id="WP_264431927.1">
    <property type="nucleotide sequence ID" value="NZ_CP081495.1"/>
</dbReference>
<keyword evidence="1" id="KW-0812">Transmembrane</keyword>
<evidence type="ECO:0000313" key="2">
    <source>
        <dbReference type="EMBL" id="UYW00314.1"/>
    </source>
</evidence>